<sequence>MWPYVFSHVLAPSTLFSRIKWSQRDSTLHKTGQGSIFVKNLDEAIDNRALHDIFAAFGNILSYKVAIDESGKSRGYAYVDYETAESAEAAIKAVNRTLLNGKQLFVGYHISRKERQSQVDESQFTNIYIKNLDAGITEAELEAMFEEFGTITSAVLQTDSEGKSRGFGFVNYEKHEEAERAVNEMNDKNIKGRILFVGRAQTKAERQSEFVRSHEAAKQERQNKYAGVNLYIKNLDNDVDEDQLRTEFEAFGTITSCKIMRGERNVSKGVGFVCFSTPDEATNAMTEMNNKIIGSKPLHVSLAVRRDVHRQEPEGQIMQRNQIHMQQAPMMRPGYTPPPALYPSGQAMPGMPVPSPYAGSVSPRGYSPQSYGRGTPPNALPRVYRSNETGIPLPPVNVGPRSTSGYPYGKNLNDDNNKAHTNRMPSPVGESTNNQNAPPDFTSDSSMTSMHPKDLRYYQPDRSGVFLVDGVLFKVQATAIFGSRSKPAVDSNREFTPVYLEDVLPRLSDSSDISPIELPGITRFQFQTYLLLITGLPYDEEYLSLLMDYLTPDKYNPDLFLRYFDILAVAPRLGMTKLEEWAINALHTIFTKSTHSFCQNHYNWRYDDLLQLRDLARKTRLDSPMRAYIQYLIYKIVQDIRRNQDAGDCSSKITDLVEIYQGLKRSNDDNALLGCVFLNILSLGHRSEVWSYLARDDKSILYAAQAQLTDLPRVFIPGSLTWIAKPDPERTQGLCVGCRSSLSILWNEIFGECNEGLGSSVPLKDVLFLAAMPEYFWTLWSKMNEAALVSCTAAKSLSISPATSNTSRSVTCSIHPLLKYVNQHIQSVYEQAASQYWAIVEEF</sequence>
<name>A0A074SFM7_9AGAM</name>
<feature type="domain" description="RRM" evidence="12">
    <location>
        <begin position="228"/>
        <end position="305"/>
    </location>
</feature>
<evidence type="ECO:0000256" key="8">
    <source>
        <dbReference type="ARBA" id="ARBA00022884"/>
    </source>
</evidence>
<dbReference type="GO" id="GO:0003723">
    <property type="term" value="F:RNA binding"/>
    <property type="evidence" value="ECO:0007669"/>
    <property type="project" value="UniProtKB-UniRule"/>
</dbReference>
<dbReference type="SUPFAM" id="SSF54928">
    <property type="entry name" value="RNA-binding domain, RBD"/>
    <property type="match status" value="2"/>
</dbReference>
<dbReference type="Pfam" id="PF00076">
    <property type="entry name" value="RRM_1"/>
    <property type="match status" value="3"/>
</dbReference>
<evidence type="ECO:0000259" key="12">
    <source>
        <dbReference type="PROSITE" id="PS50102"/>
    </source>
</evidence>
<dbReference type="GO" id="GO:0006417">
    <property type="term" value="P:regulation of translation"/>
    <property type="evidence" value="ECO:0007669"/>
    <property type="project" value="UniProtKB-KW"/>
</dbReference>
<dbReference type="PROSITE" id="PS50102">
    <property type="entry name" value="RRM"/>
    <property type="match status" value="3"/>
</dbReference>
<comment type="similarity">
    <text evidence="3">Belongs to the polyadenylate-binding protein type-1 family.</text>
</comment>
<dbReference type="CDD" id="cd12381">
    <property type="entry name" value="RRM4_I_PABPs"/>
    <property type="match status" value="1"/>
</dbReference>
<keyword evidence="14" id="KW-1185">Reference proteome</keyword>
<dbReference type="GO" id="GO:0005634">
    <property type="term" value="C:nucleus"/>
    <property type="evidence" value="ECO:0007669"/>
    <property type="project" value="UniProtKB-SubCell"/>
</dbReference>
<comment type="subcellular location">
    <subcellularLocation>
        <location evidence="2">Cytoplasm</location>
    </subcellularLocation>
    <subcellularLocation>
        <location evidence="1">Nucleus</location>
    </subcellularLocation>
</comment>
<keyword evidence="6" id="KW-0677">Repeat</keyword>
<dbReference type="InterPro" id="IPR045305">
    <property type="entry name" value="RRM2_I_PABPs"/>
</dbReference>
<evidence type="ECO:0000256" key="6">
    <source>
        <dbReference type="ARBA" id="ARBA00022737"/>
    </source>
</evidence>
<dbReference type="InterPro" id="IPR000504">
    <property type="entry name" value="RRM_dom"/>
</dbReference>
<evidence type="ECO:0000256" key="2">
    <source>
        <dbReference type="ARBA" id="ARBA00004496"/>
    </source>
</evidence>
<evidence type="ECO:0000313" key="13">
    <source>
        <dbReference type="EMBL" id="KEP55608.1"/>
    </source>
</evidence>
<dbReference type="Gene3D" id="3.30.70.330">
    <property type="match status" value="3"/>
</dbReference>
<keyword evidence="9" id="KW-0539">Nucleus</keyword>
<keyword evidence="4" id="KW-0963">Cytoplasm</keyword>
<keyword evidence="8 10" id="KW-0694">RNA-binding</keyword>
<organism evidence="13 14">
    <name type="scientific">Rhizoctonia solani 123E</name>
    <dbReference type="NCBI Taxonomy" id="1423351"/>
    <lineage>
        <taxon>Eukaryota</taxon>
        <taxon>Fungi</taxon>
        <taxon>Dikarya</taxon>
        <taxon>Basidiomycota</taxon>
        <taxon>Agaricomycotina</taxon>
        <taxon>Agaricomycetes</taxon>
        <taxon>Cantharellales</taxon>
        <taxon>Ceratobasidiaceae</taxon>
        <taxon>Rhizoctonia</taxon>
    </lineage>
</organism>
<dbReference type="PANTHER" id="PTHR24012">
    <property type="entry name" value="RNA BINDING PROTEIN"/>
    <property type="match status" value="1"/>
</dbReference>
<dbReference type="FunFam" id="3.30.70.330:FF:000520">
    <property type="entry name" value="Polyadenylate-binding protein"/>
    <property type="match status" value="1"/>
</dbReference>
<protein>
    <submittedName>
        <fullName evidence="13">RNA recognition motif 1 in RNA-binding protein 28 (RBM28)-like protein</fullName>
    </submittedName>
</protein>
<dbReference type="CDD" id="cd12379">
    <property type="entry name" value="RRM2_I_PABPs"/>
    <property type="match status" value="1"/>
</dbReference>
<evidence type="ECO:0000256" key="3">
    <source>
        <dbReference type="ARBA" id="ARBA00008557"/>
    </source>
</evidence>
<dbReference type="InterPro" id="IPR003954">
    <property type="entry name" value="RRM_euk-type"/>
</dbReference>
<evidence type="ECO:0000256" key="5">
    <source>
        <dbReference type="ARBA" id="ARBA00022664"/>
    </source>
</evidence>
<evidence type="ECO:0000256" key="9">
    <source>
        <dbReference type="ARBA" id="ARBA00023242"/>
    </source>
</evidence>
<feature type="domain" description="RRM" evidence="12">
    <location>
        <begin position="34"/>
        <end position="111"/>
    </location>
</feature>
<evidence type="ECO:0000256" key="10">
    <source>
        <dbReference type="PROSITE-ProRule" id="PRU00176"/>
    </source>
</evidence>
<dbReference type="InterPro" id="IPR035979">
    <property type="entry name" value="RBD_domain_sf"/>
</dbReference>
<reference evidence="13 14" key="1">
    <citation type="submission" date="2013-12" db="EMBL/GenBank/DDBJ databases">
        <authorList>
            <person name="Cubeta M."/>
            <person name="Pakala S."/>
            <person name="Fedorova N."/>
            <person name="Thomas E."/>
            <person name="Dean R."/>
            <person name="Jabaji S."/>
            <person name="Neate S."/>
            <person name="Toda T."/>
            <person name="Tavantzis S."/>
            <person name="Vilgalys R."/>
            <person name="Bharathan N."/>
            <person name="Pakala S."/>
            <person name="Losada L.S."/>
            <person name="Zafar N."/>
            <person name="Nierman W."/>
        </authorList>
    </citation>
    <scope>NUCLEOTIDE SEQUENCE [LARGE SCALE GENOMIC DNA]</scope>
    <source>
        <strain evidence="13 14">123E</strain>
    </source>
</reference>
<feature type="domain" description="RRM" evidence="12">
    <location>
        <begin position="125"/>
        <end position="202"/>
    </location>
</feature>
<evidence type="ECO:0000313" key="14">
    <source>
        <dbReference type="Proteomes" id="UP000027456"/>
    </source>
</evidence>
<keyword evidence="7" id="KW-0810">Translation regulation</keyword>
<accession>A0A074SFM7</accession>
<dbReference type="STRING" id="1423351.A0A074SFM7"/>
<keyword evidence="5" id="KW-0507">mRNA processing</keyword>
<dbReference type="Proteomes" id="UP000027456">
    <property type="component" value="Unassembled WGS sequence"/>
</dbReference>
<evidence type="ECO:0000256" key="11">
    <source>
        <dbReference type="SAM" id="MobiDB-lite"/>
    </source>
</evidence>
<gene>
    <name evidence="13" type="ORF">V565_002210</name>
</gene>
<dbReference type="EMBL" id="AZST01000003">
    <property type="protein sequence ID" value="KEP55608.1"/>
    <property type="molecule type" value="Genomic_DNA"/>
</dbReference>
<feature type="region of interest" description="Disordered" evidence="11">
    <location>
        <begin position="357"/>
        <end position="377"/>
    </location>
</feature>
<dbReference type="SMART" id="SM00361">
    <property type="entry name" value="RRM_1"/>
    <property type="match status" value="3"/>
</dbReference>
<dbReference type="FunFam" id="3.30.70.330:FF:000003">
    <property type="entry name" value="Polyadenylate-binding protein"/>
    <property type="match status" value="1"/>
</dbReference>
<evidence type="ECO:0000256" key="1">
    <source>
        <dbReference type="ARBA" id="ARBA00004123"/>
    </source>
</evidence>
<dbReference type="OrthoDB" id="3238373at2759"/>
<dbReference type="SMART" id="SM00360">
    <property type="entry name" value="RRM"/>
    <property type="match status" value="3"/>
</dbReference>
<dbReference type="HOGENOM" id="CLU_337746_0_0_1"/>
<evidence type="ECO:0000256" key="7">
    <source>
        <dbReference type="ARBA" id="ARBA00022845"/>
    </source>
</evidence>
<dbReference type="AlphaFoldDB" id="A0A074SFM7"/>
<dbReference type="GO" id="GO:0006397">
    <property type="term" value="P:mRNA processing"/>
    <property type="evidence" value="ECO:0007669"/>
    <property type="project" value="UniProtKB-KW"/>
</dbReference>
<dbReference type="GO" id="GO:0010494">
    <property type="term" value="C:cytoplasmic stress granule"/>
    <property type="evidence" value="ECO:0007669"/>
    <property type="project" value="UniProtKB-ARBA"/>
</dbReference>
<dbReference type="InterPro" id="IPR012677">
    <property type="entry name" value="Nucleotide-bd_a/b_plait_sf"/>
</dbReference>
<feature type="compositionally biased region" description="Polar residues" evidence="11">
    <location>
        <begin position="429"/>
        <end position="448"/>
    </location>
</feature>
<dbReference type="CDD" id="cd12380">
    <property type="entry name" value="RRM3_I_PABPs"/>
    <property type="match status" value="1"/>
</dbReference>
<feature type="region of interest" description="Disordered" evidence="11">
    <location>
        <begin position="389"/>
        <end position="448"/>
    </location>
</feature>
<evidence type="ECO:0000256" key="4">
    <source>
        <dbReference type="ARBA" id="ARBA00022490"/>
    </source>
</evidence>
<comment type="caution">
    <text evidence="13">The sequence shown here is derived from an EMBL/GenBank/DDBJ whole genome shotgun (WGS) entry which is preliminary data.</text>
</comment>
<dbReference type="FunFam" id="3.30.70.330:FF:000651">
    <property type="entry name" value="Poly(A) binding protein cytoplasmic 1 like"/>
    <property type="match status" value="1"/>
</dbReference>
<proteinExistence type="inferred from homology"/>